<proteinExistence type="predicted"/>
<accession>A0A9D3YJQ2</accession>
<protein>
    <submittedName>
        <fullName evidence="2">Uncharacterized protein</fullName>
    </submittedName>
</protein>
<sequence length="51" mass="5875">MIHPKVHLRIPCYDFYDLYPGQLAHLLGAPRAGREAGPRVQSEELVDWSDR</sequence>
<gene>
    <name evidence="2" type="ORF">DPMN_076813</name>
</gene>
<dbReference type="AlphaFoldDB" id="A0A9D3YJQ2"/>
<feature type="region of interest" description="Disordered" evidence="1">
    <location>
        <begin position="30"/>
        <end position="51"/>
    </location>
</feature>
<dbReference type="EMBL" id="JAIWYP010000015">
    <property type="protein sequence ID" value="KAH3701817.1"/>
    <property type="molecule type" value="Genomic_DNA"/>
</dbReference>
<reference evidence="2" key="1">
    <citation type="journal article" date="2019" name="bioRxiv">
        <title>The Genome of the Zebra Mussel, Dreissena polymorpha: A Resource for Invasive Species Research.</title>
        <authorList>
            <person name="McCartney M.A."/>
            <person name="Auch B."/>
            <person name="Kono T."/>
            <person name="Mallez S."/>
            <person name="Zhang Y."/>
            <person name="Obille A."/>
            <person name="Becker A."/>
            <person name="Abrahante J.E."/>
            <person name="Garbe J."/>
            <person name="Badalamenti J.P."/>
            <person name="Herman A."/>
            <person name="Mangelson H."/>
            <person name="Liachko I."/>
            <person name="Sullivan S."/>
            <person name="Sone E.D."/>
            <person name="Koren S."/>
            <person name="Silverstein K.A.T."/>
            <person name="Beckman K.B."/>
            <person name="Gohl D.M."/>
        </authorList>
    </citation>
    <scope>NUCLEOTIDE SEQUENCE</scope>
    <source>
        <strain evidence="2">Duluth1</strain>
        <tissue evidence="2">Whole animal</tissue>
    </source>
</reference>
<evidence type="ECO:0000256" key="1">
    <source>
        <dbReference type="SAM" id="MobiDB-lite"/>
    </source>
</evidence>
<keyword evidence="3" id="KW-1185">Reference proteome</keyword>
<evidence type="ECO:0000313" key="3">
    <source>
        <dbReference type="Proteomes" id="UP000828390"/>
    </source>
</evidence>
<evidence type="ECO:0000313" key="2">
    <source>
        <dbReference type="EMBL" id="KAH3701817.1"/>
    </source>
</evidence>
<dbReference type="Proteomes" id="UP000828390">
    <property type="component" value="Unassembled WGS sequence"/>
</dbReference>
<organism evidence="2 3">
    <name type="scientific">Dreissena polymorpha</name>
    <name type="common">Zebra mussel</name>
    <name type="synonym">Mytilus polymorpha</name>
    <dbReference type="NCBI Taxonomy" id="45954"/>
    <lineage>
        <taxon>Eukaryota</taxon>
        <taxon>Metazoa</taxon>
        <taxon>Spiralia</taxon>
        <taxon>Lophotrochozoa</taxon>
        <taxon>Mollusca</taxon>
        <taxon>Bivalvia</taxon>
        <taxon>Autobranchia</taxon>
        <taxon>Heteroconchia</taxon>
        <taxon>Euheterodonta</taxon>
        <taxon>Imparidentia</taxon>
        <taxon>Neoheterodontei</taxon>
        <taxon>Myida</taxon>
        <taxon>Dreissenoidea</taxon>
        <taxon>Dreissenidae</taxon>
        <taxon>Dreissena</taxon>
    </lineage>
</organism>
<comment type="caution">
    <text evidence="2">The sequence shown here is derived from an EMBL/GenBank/DDBJ whole genome shotgun (WGS) entry which is preliminary data.</text>
</comment>
<name>A0A9D3YJQ2_DREPO</name>
<reference evidence="2" key="2">
    <citation type="submission" date="2020-11" db="EMBL/GenBank/DDBJ databases">
        <authorList>
            <person name="McCartney M.A."/>
            <person name="Auch B."/>
            <person name="Kono T."/>
            <person name="Mallez S."/>
            <person name="Becker A."/>
            <person name="Gohl D.M."/>
            <person name="Silverstein K.A.T."/>
            <person name="Koren S."/>
            <person name="Bechman K.B."/>
            <person name="Herman A."/>
            <person name="Abrahante J.E."/>
            <person name="Garbe J."/>
        </authorList>
    </citation>
    <scope>NUCLEOTIDE SEQUENCE</scope>
    <source>
        <strain evidence="2">Duluth1</strain>
        <tissue evidence="2">Whole animal</tissue>
    </source>
</reference>